<feature type="compositionally biased region" description="Basic residues" evidence="10">
    <location>
        <begin position="458"/>
        <end position="469"/>
    </location>
</feature>
<comment type="subcellular location">
    <subcellularLocation>
        <location evidence="1">Nucleus</location>
    </subcellularLocation>
</comment>
<dbReference type="InterPro" id="IPR013150">
    <property type="entry name" value="TFIIB_cyclin"/>
</dbReference>
<feature type="compositionally biased region" description="Basic residues" evidence="10">
    <location>
        <begin position="595"/>
        <end position="604"/>
    </location>
</feature>
<feature type="compositionally biased region" description="Acidic residues" evidence="10">
    <location>
        <begin position="538"/>
        <end position="549"/>
    </location>
</feature>
<feature type="region of interest" description="Disordered" evidence="10">
    <location>
        <begin position="1"/>
        <end position="49"/>
    </location>
</feature>
<keyword evidence="9" id="KW-0539">Nucleus</keyword>
<evidence type="ECO:0000313" key="12">
    <source>
        <dbReference type="EMBL" id="USP73727.1"/>
    </source>
</evidence>
<keyword evidence="7" id="KW-0010">Activator</keyword>
<dbReference type="PANTHER" id="PTHR11618:SF4">
    <property type="entry name" value="TRANSCRIPTION FACTOR IIIB 90 KDA SUBUNIT"/>
    <property type="match status" value="1"/>
</dbReference>
<reference evidence="12" key="1">
    <citation type="submission" date="2021-12" db="EMBL/GenBank/DDBJ databases">
        <title>Curvularia clavata genome.</title>
        <authorList>
            <person name="Cao Y."/>
        </authorList>
    </citation>
    <scope>NUCLEOTIDE SEQUENCE</scope>
    <source>
        <strain evidence="12">Yc1106</strain>
    </source>
</reference>
<evidence type="ECO:0000256" key="9">
    <source>
        <dbReference type="ARBA" id="ARBA00023242"/>
    </source>
</evidence>
<feature type="compositionally biased region" description="Low complexity" evidence="10">
    <location>
        <begin position="655"/>
        <end position="664"/>
    </location>
</feature>
<protein>
    <submittedName>
        <fullName evidence="12">Transcription factor IIIB 60 kDa subunit</fullName>
    </submittedName>
</protein>
<dbReference type="Pfam" id="PF07741">
    <property type="entry name" value="BRF1"/>
    <property type="match status" value="1"/>
</dbReference>
<dbReference type="GO" id="GO:0000995">
    <property type="term" value="F:RNA polymerase III general transcription initiation factor activity"/>
    <property type="evidence" value="ECO:0007669"/>
    <property type="project" value="TreeGrafter"/>
</dbReference>
<keyword evidence="3" id="KW-0479">Metal-binding</keyword>
<name>A0A9Q8Z105_CURCL</name>
<dbReference type="PANTHER" id="PTHR11618">
    <property type="entry name" value="TRANSCRIPTION INITIATION FACTOR IIB-RELATED"/>
    <property type="match status" value="1"/>
</dbReference>
<feature type="region of interest" description="Disordered" evidence="10">
    <location>
        <begin position="347"/>
        <end position="420"/>
    </location>
</feature>
<gene>
    <name evidence="12" type="ORF">yc1106_01001</name>
</gene>
<dbReference type="GO" id="GO:0000126">
    <property type="term" value="C:transcription factor TFIIIB complex"/>
    <property type="evidence" value="ECO:0007669"/>
    <property type="project" value="TreeGrafter"/>
</dbReference>
<keyword evidence="5" id="KW-0862">Zinc</keyword>
<dbReference type="Proteomes" id="UP001056012">
    <property type="component" value="Chromosome 1"/>
</dbReference>
<dbReference type="Gene3D" id="1.10.472.10">
    <property type="entry name" value="Cyclin-like"/>
    <property type="match status" value="2"/>
</dbReference>
<keyword evidence="6" id="KW-0805">Transcription regulation</keyword>
<dbReference type="Pfam" id="PF00382">
    <property type="entry name" value="TFIIB"/>
    <property type="match status" value="2"/>
</dbReference>
<dbReference type="CDD" id="cd20554">
    <property type="entry name" value="CYCLIN_TFIIIB90_rpt2"/>
    <property type="match status" value="1"/>
</dbReference>
<feature type="compositionally biased region" description="Low complexity" evidence="10">
    <location>
        <begin position="7"/>
        <end position="16"/>
    </location>
</feature>
<dbReference type="GO" id="GO:0008270">
    <property type="term" value="F:zinc ion binding"/>
    <property type="evidence" value="ECO:0007669"/>
    <property type="project" value="UniProtKB-KW"/>
</dbReference>
<dbReference type="AlphaFoldDB" id="A0A9Q8Z105"/>
<dbReference type="InterPro" id="IPR000812">
    <property type="entry name" value="TFIIB"/>
</dbReference>
<dbReference type="InterPro" id="IPR011665">
    <property type="entry name" value="BRF1_TBP-bd_dom"/>
</dbReference>
<feature type="domain" description="Cyclin-like" evidence="11">
    <location>
        <begin position="131"/>
        <end position="213"/>
    </location>
</feature>
<accession>A0A9Q8Z105</accession>
<organism evidence="12 13">
    <name type="scientific">Curvularia clavata</name>
    <dbReference type="NCBI Taxonomy" id="95742"/>
    <lineage>
        <taxon>Eukaryota</taxon>
        <taxon>Fungi</taxon>
        <taxon>Dikarya</taxon>
        <taxon>Ascomycota</taxon>
        <taxon>Pezizomycotina</taxon>
        <taxon>Dothideomycetes</taxon>
        <taxon>Pleosporomycetidae</taxon>
        <taxon>Pleosporales</taxon>
        <taxon>Pleosporineae</taxon>
        <taxon>Pleosporaceae</taxon>
        <taxon>Curvularia</taxon>
    </lineage>
</organism>
<evidence type="ECO:0000256" key="2">
    <source>
        <dbReference type="ARBA" id="ARBA00010857"/>
    </source>
</evidence>
<dbReference type="GO" id="GO:0017025">
    <property type="term" value="F:TBP-class protein binding"/>
    <property type="evidence" value="ECO:0007669"/>
    <property type="project" value="InterPro"/>
</dbReference>
<proteinExistence type="inferred from homology"/>
<dbReference type="FunFam" id="1.10.472.10:FF:000002">
    <property type="entry name" value="Transcription factor IIIB 90 kDa subunit"/>
    <property type="match status" value="1"/>
</dbReference>
<evidence type="ECO:0000256" key="5">
    <source>
        <dbReference type="ARBA" id="ARBA00022833"/>
    </source>
</evidence>
<evidence type="ECO:0000256" key="6">
    <source>
        <dbReference type="ARBA" id="ARBA00023015"/>
    </source>
</evidence>
<feature type="region of interest" description="Disordered" evidence="10">
    <location>
        <begin position="523"/>
        <end position="549"/>
    </location>
</feature>
<feature type="compositionally biased region" description="Acidic residues" evidence="10">
    <location>
        <begin position="364"/>
        <end position="373"/>
    </location>
</feature>
<dbReference type="GO" id="GO:0005634">
    <property type="term" value="C:nucleus"/>
    <property type="evidence" value="ECO:0007669"/>
    <property type="project" value="UniProtKB-SubCell"/>
</dbReference>
<evidence type="ECO:0000256" key="8">
    <source>
        <dbReference type="ARBA" id="ARBA00023163"/>
    </source>
</evidence>
<feature type="compositionally biased region" description="Polar residues" evidence="10">
    <location>
        <begin position="374"/>
        <end position="388"/>
    </location>
</feature>
<keyword evidence="13" id="KW-1185">Reference proteome</keyword>
<keyword evidence="8" id="KW-0804">Transcription</keyword>
<dbReference type="GO" id="GO:0001006">
    <property type="term" value="F:RNA polymerase III type 3 promoter sequence-specific DNA binding"/>
    <property type="evidence" value="ECO:0007669"/>
    <property type="project" value="TreeGrafter"/>
</dbReference>
<feature type="region of interest" description="Disordered" evidence="10">
    <location>
        <begin position="447"/>
        <end position="469"/>
    </location>
</feature>
<dbReference type="GO" id="GO:0070897">
    <property type="term" value="P:transcription preinitiation complex assembly"/>
    <property type="evidence" value="ECO:0007669"/>
    <property type="project" value="InterPro"/>
</dbReference>
<dbReference type="VEuPathDB" id="FungiDB:yc1106_01001"/>
<evidence type="ECO:0000256" key="7">
    <source>
        <dbReference type="ARBA" id="ARBA00023159"/>
    </source>
</evidence>
<evidence type="ECO:0000256" key="10">
    <source>
        <dbReference type="SAM" id="MobiDB-lite"/>
    </source>
</evidence>
<dbReference type="SMART" id="SM00385">
    <property type="entry name" value="CYCLIN"/>
    <property type="match status" value="2"/>
</dbReference>
<evidence type="ECO:0000256" key="4">
    <source>
        <dbReference type="ARBA" id="ARBA00022771"/>
    </source>
</evidence>
<dbReference type="InterPro" id="IPR013763">
    <property type="entry name" value="Cyclin-like_dom"/>
</dbReference>
<dbReference type="Gene3D" id="1.20.5.650">
    <property type="entry name" value="Single helix bin"/>
    <property type="match status" value="1"/>
</dbReference>
<evidence type="ECO:0000313" key="13">
    <source>
        <dbReference type="Proteomes" id="UP001056012"/>
    </source>
</evidence>
<dbReference type="InterPro" id="IPR036915">
    <property type="entry name" value="Cyclin-like_sf"/>
</dbReference>
<keyword evidence="4" id="KW-0863">Zinc-finger</keyword>
<feature type="compositionally biased region" description="Acidic residues" evidence="10">
    <location>
        <begin position="683"/>
        <end position="728"/>
    </location>
</feature>
<feature type="domain" description="Cyclin-like" evidence="11">
    <location>
        <begin position="234"/>
        <end position="318"/>
    </location>
</feature>
<comment type="similarity">
    <text evidence="2">Belongs to the TFIIB family.</text>
</comment>
<dbReference type="GO" id="GO:0097550">
    <property type="term" value="C:transcription preinitiation complex"/>
    <property type="evidence" value="ECO:0007669"/>
    <property type="project" value="TreeGrafter"/>
</dbReference>
<feature type="region of interest" description="Disordered" evidence="10">
    <location>
        <begin position="585"/>
        <end position="626"/>
    </location>
</feature>
<dbReference type="EMBL" id="CP089274">
    <property type="protein sequence ID" value="USP73727.1"/>
    <property type="molecule type" value="Genomic_DNA"/>
</dbReference>
<feature type="compositionally biased region" description="Polar residues" evidence="10">
    <location>
        <begin position="399"/>
        <end position="419"/>
    </location>
</feature>
<feature type="region of interest" description="Disordered" evidence="10">
    <location>
        <begin position="647"/>
        <end position="728"/>
    </location>
</feature>
<evidence type="ECO:0000256" key="3">
    <source>
        <dbReference type="ARBA" id="ARBA00022723"/>
    </source>
</evidence>
<dbReference type="SUPFAM" id="SSF47954">
    <property type="entry name" value="Cyclin-like"/>
    <property type="match status" value="2"/>
</dbReference>
<evidence type="ECO:0000256" key="1">
    <source>
        <dbReference type="ARBA" id="ARBA00004123"/>
    </source>
</evidence>
<evidence type="ECO:0000259" key="11">
    <source>
        <dbReference type="SMART" id="SM00385"/>
    </source>
</evidence>
<dbReference type="OrthoDB" id="511529at2759"/>
<sequence length="728" mass="81020">MSAPQVARPARAPRLPSLNKPNSYQYQSSATRRRAAGPPQPAKPTQRTYNCCETPQIDTSDGSTMCYNCGTIHDESHIVSEVTFGETSGGAAIVEGGFIHANQRHANSMGGTMRGLGGMESREQAAMNGKNAIQALGASLNQREAVIEQAFSWYKLAMNFRFIQGRRMRNVAAVAIYMAARRQPENTLMLIDLAEKIQTNVWVLGDTYKQFLEMLKEEDPAQLVGNKAVQEIEPLMLKYCRKLEFGEDSHRVADDACKVLKRMNRDWMVQGRQPAGLCGACIIIAARMNNFRRTIREVVYVVKVADSTITSRLYEYKRTQSASLTVEQFRQYGEKLKVKAQPPAIWRRAEKEERREKKRRQLQGEDDATESTESDSGNGEGQTNTSTAPVRASKRRRSINGSSQAIVNENGDASTQGSGAATELEAFDGNADAMIESVATALEEVEAGEATDPDFVMPKKRGRPPKQRKPIHIAPEDLEIEQDIEEELTNAIKDWEAIFKECAANDDHDLLKRSGWTAAEMARAAQDQRDVPVNTDPDIGEDEFEDDPDVATCILGPEEVRRKEAIWITENEEWLRAQQEKLLQAELEAAEDKPKKPKQKRKHHQMGDGSVLEGQPAASAADAAHKMLKKRANKAFSNHINYDRLKELFPGGGTAASASPADSGNGASPPTKSPPAVQPVADVDAEGEEEYEEEEEEEEIYAEEDEEDLEHNYRDDDDEGFGNETYDY</sequence>
<feature type="compositionally biased region" description="Polar residues" evidence="10">
    <location>
        <begin position="19"/>
        <end position="30"/>
    </location>
</feature>